<keyword evidence="2" id="KW-0963">Cytoplasm</keyword>
<dbReference type="InterPro" id="IPR003444">
    <property type="entry name" value="MraZ"/>
</dbReference>
<keyword evidence="4" id="KW-0805">Transcription regulation</keyword>
<evidence type="ECO:0000256" key="2">
    <source>
        <dbReference type="ARBA" id="ARBA00022490"/>
    </source>
</evidence>
<evidence type="ECO:0000256" key="5">
    <source>
        <dbReference type="ARBA" id="ARBA00023125"/>
    </source>
</evidence>
<evidence type="ECO:0000256" key="4">
    <source>
        <dbReference type="ARBA" id="ARBA00023015"/>
    </source>
</evidence>
<dbReference type="InterPro" id="IPR037914">
    <property type="entry name" value="SpoVT-AbrB_sf"/>
</dbReference>
<keyword evidence="3" id="KW-0677">Repeat</keyword>
<reference evidence="8" key="1">
    <citation type="journal article" date="2015" name="Nature">
        <title>Complex archaea that bridge the gap between prokaryotes and eukaryotes.</title>
        <authorList>
            <person name="Spang A."/>
            <person name="Saw J.H."/>
            <person name="Jorgensen S.L."/>
            <person name="Zaremba-Niedzwiedzka K."/>
            <person name="Martijn J."/>
            <person name="Lind A.E."/>
            <person name="van Eijk R."/>
            <person name="Schleper C."/>
            <person name="Guy L."/>
            <person name="Ettema T.J."/>
        </authorList>
    </citation>
    <scope>NUCLEOTIDE SEQUENCE</scope>
</reference>
<dbReference type="CDD" id="cd16320">
    <property type="entry name" value="MraZ_N"/>
    <property type="match status" value="1"/>
</dbReference>
<evidence type="ECO:0000259" key="7">
    <source>
        <dbReference type="PROSITE" id="PS51740"/>
    </source>
</evidence>
<comment type="caution">
    <text evidence="8">The sequence shown here is derived from an EMBL/GenBank/DDBJ whole genome shotgun (WGS) entry which is preliminary data.</text>
</comment>
<dbReference type="Gene3D" id="3.40.1550.20">
    <property type="entry name" value="Transcriptional regulator MraZ domain"/>
    <property type="match status" value="1"/>
</dbReference>
<gene>
    <name evidence="8" type="ORF">LCGC14_2958290</name>
</gene>
<name>A0A0F8XCX3_9ZZZZ</name>
<evidence type="ECO:0000256" key="1">
    <source>
        <dbReference type="ARBA" id="ARBA00013860"/>
    </source>
</evidence>
<dbReference type="GO" id="GO:2000143">
    <property type="term" value="P:negative regulation of DNA-templated transcription initiation"/>
    <property type="evidence" value="ECO:0007669"/>
    <property type="project" value="TreeGrafter"/>
</dbReference>
<dbReference type="InterPro" id="IPR038619">
    <property type="entry name" value="MraZ_sf"/>
</dbReference>
<dbReference type="AlphaFoldDB" id="A0A0F8XCX3"/>
<evidence type="ECO:0000256" key="6">
    <source>
        <dbReference type="ARBA" id="ARBA00023163"/>
    </source>
</evidence>
<dbReference type="PANTHER" id="PTHR34701">
    <property type="entry name" value="TRANSCRIPTIONAL REGULATOR MRAZ"/>
    <property type="match status" value="1"/>
</dbReference>
<evidence type="ECO:0000256" key="3">
    <source>
        <dbReference type="ARBA" id="ARBA00022737"/>
    </source>
</evidence>
<dbReference type="InterPro" id="IPR035642">
    <property type="entry name" value="MraZ_N"/>
</dbReference>
<dbReference type="SUPFAM" id="SSF89447">
    <property type="entry name" value="AbrB/MazE/MraZ-like"/>
    <property type="match status" value="1"/>
</dbReference>
<dbReference type="InterPro" id="IPR020603">
    <property type="entry name" value="MraZ_dom"/>
</dbReference>
<dbReference type="Pfam" id="PF02381">
    <property type="entry name" value="MraZ"/>
    <property type="match status" value="1"/>
</dbReference>
<accession>A0A0F8XCX3</accession>
<keyword evidence="6" id="KW-0804">Transcription</keyword>
<dbReference type="InterPro" id="IPR035644">
    <property type="entry name" value="MraZ_C"/>
</dbReference>
<dbReference type="GO" id="GO:0003700">
    <property type="term" value="F:DNA-binding transcription factor activity"/>
    <property type="evidence" value="ECO:0007669"/>
    <property type="project" value="InterPro"/>
</dbReference>
<keyword evidence="5" id="KW-0238">DNA-binding</keyword>
<organism evidence="8">
    <name type="scientific">marine sediment metagenome</name>
    <dbReference type="NCBI Taxonomy" id="412755"/>
    <lineage>
        <taxon>unclassified sequences</taxon>
        <taxon>metagenomes</taxon>
        <taxon>ecological metagenomes</taxon>
    </lineage>
</organism>
<dbReference type="HAMAP" id="MF_01008">
    <property type="entry name" value="MraZ"/>
    <property type="match status" value="1"/>
</dbReference>
<evidence type="ECO:0000313" key="8">
    <source>
        <dbReference type="EMBL" id="KKK67017.1"/>
    </source>
</evidence>
<dbReference type="CDD" id="cd16321">
    <property type="entry name" value="MraZ_C"/>
    <property type="match status" value="1"/>
</dbReference>
<dbReference type="GO" id="GO:0000976">
    <property type="term" value="F:transcription cis-regulatory region binding"/>
    <property type="evidence" value="ECO:0007669"/>
    <property type="project" value="TreeGrafter"/>
</dbReference>
<feature type="domain" description="SpoVT-AbrB" evidence="7">
    <location>
        <begin position="65"/>
        <end position="108"/>
    </location>
</feature>
<sequence length="132" mass="15171">MMPTALKKQLIPELEGGFVVKRALFDKCLELYPIAQWDLLMQKINKLNRFNKKNNDFIRRFLAGVKIVEVDTTGRLLVPKELVNFANLEKDIALSAVGEFVEIWDKESYEKTITAEDDEKFGNMAQDIMGDT</sequence>
<dbReference type="PANTHER" id="PTHR34701:SF1">
    <property type="entry name" value="TRANSCRIPTIONAL REGULATOR MRAZ"/>
    <property type="match status" value="1"/>
</dbReference>
<dbReference type="PROSITE" id="PS51740">
    <property type="entry name" value="SPOVT_ABRB"/>
    <property type="match status" value="1"/>
</dbReference>
<proteinExistence type="inferred from homology"/>
<protein>
    <recommendedName>
        <fullName evidence="1">Transcriptional regulator MraZ</fullName>
    </recommendedName>
</protein>
<dbReference type="EMBL" id="LAZR01059807">
    <property type="protein sequence ID" value="KKK67017.1"/>
    <property type="molecule type" value="Genomic_DNA"/>
</dbReference>
<feature type="non-terminal residue" evidence="8">
    <location>
        <position position="132"/>
    </location>
</feature>
<dbReference type="InterPro" id="IPR007159">
    <property type="entry name" value="SpoVT-AbrB_dom"/>
</dbReference>